<reference evidence="2" key="1">
    <citation type="submission" date="2016-03" db="EMBL/GenBank/DDBJ databases">
        <title>Mechanisms controlling the formation of the plant cell surface in tip-growing cells are functionally conserved among land plants.</title>
        <authorList>
            <person name="Honkanen S."/>
            <person name="Jones V.A."/>
            <person name="Morieri G."/>
            <person name="Champion C."/>
            <person name="Hetherington A.J."/>
            <person name="Kelly S."/>
            <person name="Saint-Marcoux D."/>
            <person name="Proust H."/>
            <person name="Prescott H."/>
            <person name="Dolan L."/>
        </authorList>
    </citation>
    <scope>NUCLEOTIDE SEQUENCE [LARGE SCALE GENOMIC DNA]</scope>
    <source>
        <tissue evidence="2">Whole gametophyte</tissue>
    </source>
</reference>
<keyword evidence="3" id="KW-1185">Reference proteome</keyword>
<dbReference type="EMBL" id="LVLJ01000808">
    <property type="protein sequence ID" value="OAE32492.1"/>
    <property type="molecule type" value="Genomic_DNA"/>
</dbReference>
<protein>
    <recommendedName>
        <fullName evidence="1">Vesicle transport protein</fullName>
    </recommendedName>
</protein>
<dbReference type="PANTHER" id="PTHR23137:SF6">
    <property type="entry name" value="VESICLE TRANSPORT PROTEIN"/>
    <property type="match status" value="1"/>
</dbReference>
<evidence type="ECO:0000256" key="1">
    <source>
        <dbReference type="RuleBase" id="RU363111"/>
    </source>
</evidence>
<evidence type="ECO:0000313" key="3">
    <source>
        <dbReference type="Proteomes" id="UP000077202"/>
    </source>
</evidence>
<dbReference type="AlphaFoldDB" id="A0A176WJH1"/>
<keyword evidence="1" id="KW-0472">Membrane</keyword>
<comment type="caution">
    <text evidence="2">The sequence shown here is derived from an EMBL/GenBank/DDBJ whole genome shotgun (WGS) entry which is preliminary data.</text>
</comment>
<keyword evidence="1" id="KW-0653">Protein transport</keyword>
<keyword evidence="1" id="KW-0813">Transport</keyword>
<dbReference type="InterPro" id="IPR011691">
    <property type="entry name" value="Vesicle_transpt_SFT2"/>
</dbReference>
<comment type="function">
    <text evidence="1">May be involved in fusion of retrograde transport vesicles derived from an endocytic compartment with the Golgi complex.</text>
</comment>
<comment type="similarity">
    <text evidence="1">Belongs to the SFT2 family.</text>
</comment>
<dbReference type="GO" id="GO:0016192">
    <property type="term" value="P:vesicle-mediated transport"/>
    <property type="evidence" value="ECO:0007669"/>
    <property type="project" value="InterPro"/>
</dbReference>
<evidence type="ECO:0000313" key="2">
    <source>
        <dbReference type="EMBL" id="OAE32492.1"/>
    </source>
</evidence>
<sequence>MDSVKMLVGQVAGSASASTEEPGFMEEVQGRLSMSRTHSTTLIIMPEKFAFTFTTANILLMGRRQSLGKKSQADPMCLKCAELLQLHSFFLTVIAIILEAIAIAWYALSYIPFARSMAKTMLHSCFPRIF</sequence>
<dbReference type="GO" id="GO:0015031">
    <property type="term" value="P:protein transport"/>
    <property type="evidence" value="ECO:0007669"/>
    <property type="project" value="UniProtKB-KW"/>
</dbReference>
<comment type="subcellular location">
    <subcellularLocation>
        <location evidence="1">Membrane</location>
        <topology evidence="1">Multi-pass membrane protein</topology>
    </subcellularLocation>
</comment>
<gene>
    <name evidence="2" type="ORF">AXG93_3242s1140</name>
</gene>
<keyword evidence="1" id="KW-1133">Transmembrane helix</keyword>
<dbReference type="Proteomes" id="UP000077202">
    <property type="component" value="Unassembled WGS sequence"/>
</dbReference>
<keyword evidence="1" id="KW-0812">Transmembrane</keyword>
<accession>A0A176WJH1</accession>
<feature type="transmembrane region" description="Helical" evidence="1">
    <location>
        <begin position="83"/>
        <end position="108"/>
    </location>
</feature>
<dbReference type="GO" id="GO:0016020">
    <property type="term" value="C:membrane"/>
    <property type="evidence" value="ECO:0007669"/>
    <property type="project" value="UniProtKB-SubCell"/>
</dbReference>
<proteinExistence type="inferred from homology"/>
<name>A0A176WJH1_MARPO</name>
<dbReference type="PANTHER" id="PTHR23137">
    <property type="entry name" value="VESICLE TRANSPORT PROTEIN-RELATED"/>
    <property type="match status" value="1"/>
</dbReference>
<comment type="caution">
    <text evidence="1">Lacks conserved residue(s) required for the propagation of feature annotation.</text>
</comment>
<organism evidence="2 3">
    <name type="scientific">Marchantia polymorpha subsp. ruderalis</name>
    <dbReference type="NCBI Taxonomy" id="1480154"/>
    <lineage>
        <taxon>Eukaryota</taxon>
        <taxon>Viridiplantae</taxon>
        <taxon>Streptophyta</taxon>
        <taxon>Embryophyta</taxon>
        <taxon>Marchantiophyta</taxon>
        <taxon>Marchantiopsida</taxon>
        <taxon>Marchantiidae</taxon>
        <taxon>Marchantiales</taxon>
        <taxon>Marchantiaceae</taxon>
        <taxon>Marchantia</taxon>
    </lineage>
</organism>